<evidence type="ECO:0000256" key="4">
    <source>
        <dbReference type="ARBA" id="ARBA00022840"/>
    </source>
</evidence>
<dbReference type="SUPFAM" id="SSF52540">
    <property type="entry name" value="P-loop containing nucleoside triphosphate hydrolases"/>
    <property type="match status" value="1"/>
</dbReference>
<dbReference type="Pfam" id="PF13361">
    <property type="entry name" value="UvrD_C"/>
    <property type="match status" value="1"/>
</dbReference>
<accession>A0A3D3R412</accession>
<evidence type="ECO:0000259" key="5">
    <source>
        <dbReference type="PROSITE" id="PS51217"/>
    </source>
</evidence>
<keyword evidence="1" id="KW-0547">Nucleotide-binding</keyword>
<comment type="caution">
    <text evidence="6">The sequence shown here is derived from an EMBL/GenBank/DDBJ whole genome shotgun (WGS) entry which is preliminary data.</text>
</comment>
<dbReference type="AlphaFoldDB" id="A0A3D3R412"/>
<reference evidence="6 7" key="1">
    <citation type="journal article" date="2018" name="Nat. Biotechnol.">
        <title>A standardized bacterial taxonomy based on genome phylogeny substantially revises the tree of life.</title>
        <authorList>
            <person name="Parks D.H."/>
            <person name="Chuvochina M."/>
            <person name="Waite D.W."/>
            <person name="Rinke C."/>
            <person name="Skarshewski A."/>
            <person name="Chaumeil P.A."/>
            <person name="Hugenholtz P."/>
        </authorList>
    </citation>
    <scope>NUCLEOTIDE SEQUENCE [LARGE SCALE GENOMIC DNA]</scope>
    <source>
        <strain evidence="6">UBA9375</strain>
    </source>
</reference>
<proteinExistence type="predicted"/>
<dbReference type="PROSITE" id="PS51217">
    <property type="entry name" value="UVRD_HELICASE_CTER"/>
    <property type="match status" value="1"/>
</dbReference>
<dbReference type="InterPro" id="IPR027417">
    <property type="entry name" value="P-loop_NTPase"/>
</dbReference>
<evidence type="ECO:0000313" key="6">
    <source>
        <dbReference type="EMBL" id="HCO23604.1"/>
    </source>
</evidence>
<dbReference type="GO" id="GO:0016787">
    <property type="term" value="F:hydrolase activity"/>
    <property type="evidence" value="ECO:0007669"/>
    <property type="project" value="UniProtKB-KW"/>
</dbReference>
<keyword evidence="2" id="KW-0378">Hydrolase</keyword>
<gene>
    <name evidence="6" type="ORF">DIT97_11300</name>
</gene>
<dbReference type="EMBL" id="DQAY01000062">
    <property type="protein sequence ID" value="HCO23604.1"/>
    <property type="molecule type" value="Genomic_DNA"/>
</dbReference>
<dbReference type="InterPro" id="IPR014017">
    <property type="entry name" value="DNA_helicase_UvrD-like_C"/>
</dbReference>
<organism evidence="6 7">
    <name type="scientific">Gimesia maris</name>
    <dbReference type="NCBI Taxonomy" id="122"/>
    <lineage>
        <taxon>Bacteria</taxon>
        <taxon>Pseudomonadati</taxon>
        <taxon>Planctomycetota</taxon>
        <taxon>Planctomycetia</taxon>
        <taxon>Planctomycetales</taxon>
        <taxon>Planctomycetaceae</taxon>
        <taxon>Gimesia</taxon>
    </lineage>
</organism>
<dbReference type="Gene3D" id="3.40.50.300">
    <property type="entry name" value="P-loop containing nucleotide triphosphate hydrolases"/>
    <property type="match status" value="1"/>
</dbReference>
<keyword evidence="3" id="KW-0347">Helicase</keyword>
<dbReference type="GO" id="GO:0004386">
    <property type="term" value="F:helicase activity"/>
    <property type="evidence" value="ECO:0007669"/>
    <property type="project" value="UniProtKB-KW"/>
</dbReference>
<evidence type="ECO:0000256" key="1">
    <source>
        <dbReference type="ARBA" id="ARBA00022741"/>
    </source>
</evidence>
<keyword evidence="4" id="KW-0067">ATP-binding</keyword>
<dbReference type="Proteomes" id="UP000263642">
    <property type="component" value="Unassembled WGS sequence"/>
</dbReference>
<feature type="non-terminal residue" evidence="6">
    <location>
        <position position="61"/>
    </location>
</feature>
<dbReference type="GO" id="GO:0005524">
    <property type="term" value="F:ATP binding"/>
    <property type="evidence" value="ECO:0007669"/>
    <property type="project" value="UniProtKB-KW"/>
</dbReference>
<sequence length="61" mass="7312">QQPRVFETELRRTNVRYQLIGSQSFFDRREIRDLLAYLKTLAFPQDELSMLRIINTPTRGI</sequence>
<evidence type="ECO:0000256" key="3">
    <source>
        <dbReference type="ARBA" id="ARBA00022806"/>
    </source>
</evidence>
<feature type="domain" description="UvrD-like helicase C-terminal" evidence="5">
    <location>
        <begin position="1"/>
        <end position="61"/>
    </location>
</feature>
<dbReference type="Gene3D" id="1.10.486.10">
    <property type="entry name" value="PCRA, domain 4"/>
    <property type="match status" value="1"/>
</dbReference>
<evidence type="ECO:0000313" key="7">
    <source>
        <dbReference type="Proteomes" id="UP000263642"/>
    </source>
</evidence>
<name>A0A3D3R412_9PLAN</name>
<feature type="non-terminal residue" evidence="6">
    <location>
        <position position="1"/>
    </location>
</feature>
<protein>
    <recommendedName>
        <fullName evidence="5">UvrD-like helicase C-terminal domain-containing protein</fullName>
    </recommendedName>
</protein>
<evidence type="ECO:0000256" key="2">
    <source>
        <dbReference type="ARBA" id="ARBA00022801"/>
    </source>
</evidence>